<keyword evidence="1" id="KW-1133">Transmembrane helix</keyword>
<feature type="transmembrane region" description="Helical" evidence="1">
    <location>
        <begin position="229"/>
        <end position="246"/>
    </location>
</feature>
<sequence>MKIFPSRWLDLVVIVFALLYCVFSLRNCLLSFRYLKVLFSQFVCRHYGLQCYLFFCVVEKIRAEEARSCAFHPLVASETTSLNITGAKVVDGRWADDARVMSTMPAADTFRLETASMAAVDQAESKMCKADCGTEHQCLCSEPGQQCVHRTPERCSVAVEDPLTENDLVTTICTESDQAGHPDPPAAVCQVNTEQNDGDVEPRQVLFDTIEPTQTCSRQQIVKSWCTCWGLAQMLVGVGFILFPYIRMSEHDHFAHDNLSPSNPKYLQWLLQSRSRS</sequence>
<evidence type="ECO:0000313" key="3">
    <source>
        <dbReference type="Proteomes" id="UP001497512"/>
    </source>
</evidence>
<proteinExistence type="predicted"/>
<organism evidence="2 3">
    <name type="scientific">Sphagnum troendelagicum</name>
    <dbReference type="NCBI Taxonomy" id="128251"/>
    <lineage>
        <taxon>Eukaryota</taxon>
        <taxon>Viridiplantae</taxon>
        <taxon>Streptophyta</taxon>
        <taxon>Embryophyta</taxon>
        <taxon>Bryophyta</taxon>
        <taxon>Sphagnophytina</taxon>
        <taxon>Sphagnopsida</taxon>
        <taxon>Sphagnales</taxon>
        <taxon>Sphagnaceae</taxon>
        <taxon>Sphagnum</taxon>
    </lineage>
</organism>
<dbReference type="Proteomes" id="UP001497512">
    <property type="component" value="Chromosome 15"/>
</dbReference>
<reference evidence="2" key="1">
    <citation type="submission" date="2024-02" db="EMBL/GenBank/DDBJ databases">
        <authorList>
            <consortium name="ELIXIR-Norway"/>
            <consortium name="Elixir Norway"/>
        </authorList>
    </citation>
    <scope>NUCLEOTIDE SEQUENCE</scope>
</reference>
<keyword evidence="3" id="KW-1185">Reference proteome</keyword>
<keyword evidence="1" id="KW-0812">Transmembrane</keyword>
<evidence type="ECO:0000256" key="1">
    <source>
        <dbReference type="SAM" id="Phobius"/>
    </source>
</evidence>
<name>A0ABP0TW31_9BRYO</name>
<evidence type="ECO:0000313" key="2">
    <source>
        <dbReference type="EMBL" id="CAK9206491.1"/>
    </source>
</evidence>
<gene>
    <name evidence="2" type="ORF">CSSPTR1EN2_LOCUS8375</name>
</gene>
<keyword evidence="1" id="KW-0472">Membrane</keyword>
<protein>
    <recommendedName>
        <fullName evidence="4">Transmembrane protein</fullName>
    </recommendedName>
</protein>
<evidence type="ECO:0008006" key="4">
    <source>
        <dbReference type="Google" id="ProtNLM"/>
    </source>
</evidence>
<accession>A0ABP0TW31</accession>
<dbReference type="EMBL" id="OZ019907">
    <property type="protein sequence ID" value="CAK9206491.1"/>
    <property type="molecule type" value="Genomic_DNA"/>
</dbReference>